<dbReference type="InterPro" id="IPR001343">
    <property type="entry name" value="Hemolysn_Ca-bd"/>
</dbReference>
<organism evidence="1 2">
    <name type="scientific">Pseudoroseomonas cervicalis ATCC 49957</name>
    <dbReference type="NCBI Taxonomy" id="525371"/>
    <lineage>
        <taxon>Bacteria</taxon>
        <taxon>Pseudomonadati</taxon>
        <taxon>Pseudomonadota</taxon>
        <taxon>Alphaproteobacteria</taxon>
        <taxon>Acetobacterales</taxon>
        <taxon>Roseomonadaceae</taxon>
        <taxon>Roseomonas</taxon>
    </lineage>
</organism>
<proteinExistence type="predicted"/>
<dbReference type="Proteomes" id="UP000005324">
    <property type="component" value="Unassembled WGS sequence"/>
</dbReference>
<dbReference type="PRINTS" id="PR00313">
    <property type="entry name" value="CABNDNGRPT"/>
</dbReference>
<evidence type="ECO:0000313" key="2">
    <source>
        <dbReference type="Proteomes" id="UP000005324"/>
    </source>
</evidence>
<dbReference type="HOGENOM" id="CLU_816066_0_0_5"/>
<dbReference type="Pfam" id="PF00353">
    <property type="entry name" value="HemolysinCabind"/>
    <property type="match status" value="2"/>
</dbReference>
<dbReference type="Gene3D" id="2.150.10.10">
    <property type="entry name" value="Serralysin-like metalloprotease, C-terminal"/>
    <property type="match status" value="1"/>
</dbReference>
<dbReference type="EMBL" id="ADVL01000681">
    <property type="protein sequence ID" value="EFH10259.1"/>
    <property type="molecule type" value="Genomic_DNA"/>
</dbReference>
<protein>
    <submittedName>
        <fullName evidence="1">Type I secretion target GGXGXDXXX repeat (2 copies)</fullName>
    </submittedName>
</protein>
<dbReference type="AlphaFoldDB" id="D5RR12"/>
<dbReference type="InterPro" id="IPR011049">
    <property type="entry name" value="Serralysin-like_metalloprot_C"/>
</dbReference>
<keyword evidence="2" id="KW-1185">Reference proteome</keyword>
<evidence type="ECO:0000313" key="1">
    <source>
        <dbReference type="EMBL" id="EFH10259.1"/>
    </source>
</evidence>
<dbReference type="SUPFAM" id="SSF51120">
    <property type="entry name" value="beta-Roll"/>
    <property type="match status" value="1"/>
</dbReference>
<dbReference type="GO" id="GO:0005509">
    <property type="term" value="F:calcium ion binding"/>
    <property type="evidence" value="ECO:0007669"/>
    <property type="project" value="InterPro"/>
</dbReference>
<gene>
    <name evidence="1" type="ORF">HMPREF0731_3524</name>
</gene>
<comment type="caution">
    <text evidence="1">The sequence shown here is derived from an EMBL/GenBank/DDBJ whole genome shotgun (WGS) entry which is preliminary data.</text>
</comment>
<reference evidence="1 2" key="1">
    <citation type="submission" date="2010-04" db="EMBL/GenBank/DDBJ databases">
        <authorList>
            <person name="Qin X."/>
            <person name="Bachman B."/>
            <person name="Battles P."/>
            <person name="Bell A."/>
            <person name="Bess C."/>
            <person name="Bickham C."/>
            <person name="Chaboub L."/>
            <person name="Chen D."/>
            <person name="Coyle M."/>
            <person name="Deiros D.R."/>
            <person name="Dinh H."/>
            <person name="Forbes L."/>
            <person name="Fowler G."/>
            <person name="Francisco L."/>
            <person name="Fu Q."/>
            <person name="Gubbala S."/>
            <person name="Hale W."/>
            <person name="Han Y."/>
            <person name="Hemphill L."/>
            <person name="Highlander S.K."/>
            <person name="Hirani K."/>
            <person name="Hogues M."/>
            <person name="Jackson L."/>
            <person name="Jakkamsetti A."/>
            <person name="Javaid M."/>
            <person name="Jiang H."/>
            <person name="Korchina V."/>
            <person name="Kovar C."/>
            <person name="Lara F."/>
            <person name="Lee S."/>
            <person name="Mata R."/>
            <person name="Mathew T."/>
            <person name="Moen C."/>
            <person name="Morales K."/>
            <person name="Munidasa M."/>
            <person name="Nazareth L."/>
            <person name="Ngo R."/>
            <person name="Nguyen L."/>
            <person name="Okwuonu G."/>
            <person name="Ongeri F."/>
            <person name="Patil S."/>
            <person name="Petrosino J."/>
            <person name="Pham C."/>
            <person name="Pham P."/>
            <person name="Pu L.-L."/>
            <person name="Puazo M."/>
            <person name="Raj R."/>
            <person name="Reid J."/>
            <person name="Rouhana J."/>
            <person name="Saada N."/>
            <person name="Shang Y."/>
            <person name="Simmons D."/>
            <person name="Thornton R."/>
            <person name="Warren J."/>
            <person name="Weissenberger G."/>
            <person name="Zhang J."/>
            <person name="Zhang L."/>
            <person name="Zhou C."/>
            <person name="Zhu D."/>
            <person name="Muzny D."/>
            <person name="Worley K."/>
            <person name="Gibbs R."/>
        </authorList>
    </citation>
    <scope>NUCLEOTIDE SEQUENCE [LARGE SCALE GENOMIC DNA]</scope>
    <source>
        <strain evidence="1 2">ATCC 49957</strain>
    </source>
</reference>
<name>D5RR12_9PROT</name>
<accession>D5RR12</accession>
<sequence>MAMALDFFDSAYYLATNGDVAASGWATDPGGHYERFGRYEGRNPNAYFDEGFYRRFQLDVAEAIGDGRFASGYDHWIGYGQFEERSPRQVYGTQNTYFPSELGFTNAGGYFAANADVLDAYLRGEVRSAWQHYVEYGHDEGRQSLRGVVVTGSGGDDDFSVLDGRSQWVVSGGAGRDTIIAGQWYVTGGFYAYGHDRLDGGDGDDLVNGGYGNDILIGGGGNDILYGGDTPTLVSPPPYYPGPPSPPYLRVFMDQFVFGVPSQAYEYDIVGSLPGASWDIYDRIVLPAGVTAQDLQIFRHNEDWNIRYAIAGRVQEISLDFQPGETPESFQMAWLAFTPA</sequence>